<dbReference type="Gene3D" id="1.10.10.10">
    <property type="entry name" value="Winged helix-like DNA-binding domain superfamily/Winged helix DNA-binding domain"/>
    <property type="match status" value="1"/>
</dbReference>
<dbReference type="GO" id="GO:0006355">
    <property type="term" value="P:regulation of DNA-templated transcription"/>
    <property type="evidence" value="ECO:0007669"/>
    <property type="project" value="InterPro"/>
</dbReference>
<protein>
    <recommendedName>
        <fullName evidence="3">OmpR/PhoB-type domain-containing protein</fullName>
    </recommendedName>
</protein>
<dbReference type="InterPro" id="IPR011990">
    <property type="entry name" value="TPR-like_helical_dom_sf"/>
</dbReference>
<comment type="caution">
    <text evidence="4">The sequence shown here is derived from an EMBL/GenBank/DDBJ whole genome shotgun (WGS) entry which is preliminary data.</text>
</comment>
<evidence type="ECO:0000313" key="4">
    <source>
        <dbReference type="EMBL" id="GIJ53632.1"/>
    </source>
</evidence>
<dbReference type="CDD" id="cd00383">
    <property type="entry name" value="trans_reg_C"/>
    <property type="match status" value="1"/>
</dbReference>
<name>A0A8J3YZU5_9ACTN</name>
<dbReference type="Gene3D" id="1.25.40.10">
    <property type="entry name" value="Tetratricopeptide repeat domain"/>
    <property type="match status" value="1"/>
</dbReference>
<dbReference type="InterPro" id="IPR001867">
    <property type="entry name" value="OmpR/PhoB-type_DNA-bd"/>
</dbReference>
<dbReference type="Proteomes" id="UP000612585">
    <property type="component" value="Unassembled WGS sequence"/>
</dbReference>
<dbReference type="Pfam" id="PF00486">
    <property type="entry name" value="Trans_reg_C"/>
    <property type="match status" value="1"/>
</dbReference>
<dbReference type="SMART" id="SM00862">
    <property type="entry name" value="Trans_reg_C"/>
    <property type="match status" value="1"/>
</dbReference>
<evidence type="ECO:0000256" key="2">
    <source>
        <dbReference type="PROSITE-ProRule" id="PRU01091"/>
    </source>
</evidence>
<reference evidence="4" key="1">
    <citation type="submission" date="2021-01" db="EMBL/GenBank/DDBJ databases">
        <title>Whole genome shotgun sequence of Virgisporangium aurantiacum NBRC 16421.</title>
        <authorList>
            <person name="Komaki H."/>
            <person name="Tamura T."/>
        </authorList>
    </citation>
    <scope>NUCLEOTIDE SEQUENCE</scope>
    <source>
        <strain evidence="4">NBRC 16421</strain>
    </source>
</reference>
<sequence length="400" mass="42829">MLSVRVLGPLEVTCDGEPVPLGSTRQRTLLAALLCRPNAVVPADLLRDAVWPSTGTVNNLQVYVHRLRRTLRDPARIEYRTPGYLLRIGRGELDATRFEDLADQGRRREALGLWRGDAFAGLDDSAFIGDEVSRLTACRRRVEAELAGRSVAAVDRAGTVPVANIAATARRLAVAGDHRRAIAAARAALRTDGRAQPLHELLGVCLREQGRYPQARRHLSIALTRSIAAGDPAAEARALQLLGIVAREEGRFAEAARLLDRAGALHRDLGDSLHEACLLLSSGELLLRSSSSLLSSLSLQRARREVGLGLERCRELGSGFGVAYGMRLLGEVEVASGRPGRAVPLLRQAVTLSAATRNSFLLAVALRALVRAHDGAGHPADAARARARADTIFAALGGSP</sequence>
<dbReference type="RefSeq" id="WP_203988098.1">
    <property type="nucleotide sequence ID" value="NZ_BOPG01000009.1"/>
</dbReference>
<dbReference type="SUPFAM" id="SSF46894">
    <property type="entry name" value="C-terminal effector domain of the bipartite response regulators"/>
    <property type="match status" value="1"/>
</dbReference>
<accession>A0A8J3YZU5</accession>
<feature type="domain" description="OmpR/PhoB-type" evidence="3">
    <location>
        <begin position="1"/>
        <end position="88"/>
    </location>
</feature>
<dbReference type="GO" id="GO:0000160">
    <property type="term" value="P:phosphorelay signal transduction system"/>
    <property type="evidence" value="ECO:0007669"/>
    <property type="project" value="InterPro"/>
</dbReference>
<dbReference type="SUPFAM" id="SSF48452">
    <property type="entry name" value="TPR-like"/>
    <property type="match status" value="1"/>
</dbReference>
<evidence type="ECO:0000256" key="1">
    <source>
        <dbReference type="ARBA" id="ARBA00023125"/>
    </source>
</evidence>
<dbReference type="InterPro" id="IPR051677">
    <property type="entry name" value="AfsR-DnrI-RedD_regulator"/>
</dbReference>
<feature type="DNA-binding region" description="OmpR/PhoB-type" evidence="2">
    <location>
        <begin position="1"/>
        <end position="88"/>
    </location>
</feature>
<dbReference type="EMBL" id="BOPG01000009">
    <property type="protein sequence ID" value="GIJ53632.1"/>
    <property type="molecule type" value="Genomic_DNA"/>
</dbReference>
<dbReference type="InterPro" id="IPR016032">
    <property type="entry name" value="Sig_transdc_resp-reg_C-effctor"/>
</dbReference>
<dbReference type="GO" id="GO:0003677">
    <property type="term" value="F:DNA binding"/>
    <property type="evidence" value="ECO:0007669"/>
    <property type="project" value="UniProtKB-UniRule"/>
</dbReference>
<evidence type="ECO:0000259" key="3">
    <source>
        <dbReference type="PROSITE" id="PS51755"/>
    </source>
</evidence>
<dbReference type="InterPro" id="IPR036388">
    <property type="entry name" value="WH-like_DNA-bd_sf"/>
</dbReference>
<keyword evidence="5" id="KW-1185">Reference proteome</keyword>
<dbReference type="Pfam" id="PF13424">
    <property type="entry name" value="TPR_12"/>
    <property type="match status" value="1"/>
</dbReference>
<dbReference type="PROSITE" id="PS51755">
    <property type="entry name" value="OMPR_PHOB"/>
    <property type="match status" value="1"/>
</dbReference>
<organism evidence="4 5">
    <name type="scientific">Virgisporangium aurantiacum</name>
    <dbReference type="NCBI Taxonomy" id="175570"/>
    <lineage>
        <taxon>Bacteria</taxon>
        <taxon>Bacillati</taxon>
        <taxon>Actinomycetota</taxon>
        <taxon>Actinomycetes</taxon>
        <taxon>Micromonosporales</taxon>
        <taxon>Micromonosporaceae</taxon>
        <taxon>Virgisporangium</taxon>
    </lineage>
</organism>
<evidence type="ECO:0000313" key="5">
    <source>
        <dbReference type="Proteomes" id="UP000612585"/>
    </source>
</evidence>
<dbReference type="PANTHER" id="PTHR35807">
    <property type="entry name" value="TRANSCRIPTIONAL REGULATOR REDD-RELATED"/>
    <property type="match status" value="1"/>
</dbReference>
<gene>
    <name evidence="4" type="ORF">Vau01_011480</name>
</gene>
<keyword evidence="1 2" id="KW-0238">DNA-binding</keyword>
<proteinExistence type="predicted"/>
<dbReference type="PANTHER" id="PTHR35807:SF1">
    <property type="entry name" value="TRANSCRIPTIONAL REGULATOR REDD"/>
    <property type="match status" value="1"/>
</dbReference>
<dbReference type="AlphaFoldDB" id="A0A8J3YZU5"/>